<evidence type="ECO:0000256" key="1">
    <source>
        <dbReference type="SAM" id="MobiDB-lite"/>
    </source>
</evidence>
<evidence type="ECO:0008006" key="4">
    <source>
        <dbReference type="Google" id="ProtNLM"/>
    </source>
</evidence>
<comment type="caution">
    <text evidence="2">The sequence shown here is derived from an EMBL/GenBank/DDBJ whole genome shotgun (WGS) entry which is preliminary data.</text>
</comment>
<dbReference type="Proteomes" id="UP000636709">
    <property type="component" value="Unassembled WGS sequence"/>
</dbReference>
<reference evidence="2" key="1">
    <citation type="submission" date="2020-07" db="EMBL/GenBank/DDBJ databases">
        <title>Genome sequence and genetic diversity analysis of an under-domesticated orphan crop, white fonio (Digitaria exilis).</title>
        <authorList>
            <person name="Bennetzen J.L."/>
            <person name="Chen S."/>
            <person name="Ma X."/>
            <person name="Wang X."/>
            <person name="Yssel A.E.J."/>
            <person name="Chaluvadi S.R."/>
            <person name="Johnson M."/>
            <person name="Gangashetty P."/>
            <person name="Hamidou F."/>
            <person name="Sanogo M.D."/>
            <person name="Zwaenepoel A."/>
            <person name="Wallace J."/>
            <person name="Van De Peer Y."/>
            <person name="Van Deynze A."/>
        </authorList>
    </citation>
    <scope>NUCLEOTIDE SEQUENCE</scope>
    <source>
        <tissue evidence="2">Leaves</tissue>
    </source>
</reference>
<sequence>MRQFVKQTEPNRIPNEQACTPRRRSMMNIPPCQTEQLSNHPPPTAGPRCNRHRTGRGANGAVAVRYLAEEDGTCITPRPRRTHVRSRAATPYVIVPARYARVHGHHGRPHTRPSSASAVVRDALPPRITPLLRAAQTFFQPFDSRAAERREEVFLAENERRPGFSARSPFPSGLLPLPFPFLAAGVVVCYSGVMGCQGSKHALHGGCGGPPGPRGLTGRLPVSRRRSVAVRSAALGTLSLDRAAAAVAAMGAVSFDDAYGGGEGMTKKKKDSDNDDADDGAGKLLGPSRSFAGWRPATPPPVAVPPKKRPKKQAVVAPRTPTKTPARGPPEEINVWELMNGLDDDEEDDHEEVKEDKEDRVHYEERKAQSTPGSPVFDPEILDAFRKALDDLTPNGSHLPDFVKRDEDSGGGDDVVEKREIQKFHGIVRARVTVLQEKIDAKTKLAAAAKKQASPAPPPESAGRVVVYLTSLRGIRHTYEDCWSTAAVLRGYGARVDERDLSMHAGFKDELRVDERDLSMHAGFKDELRAALACGGDGRVPLLPQVFVDGIHLGGAEEVRRLHEAGELAAALEACDAVVAKGCAGGVQDACGGCGGVRFVPCKVFVEDDVEDGAGSGAGAFRRSFVVRAIHAPPYVHVREYRTRFSMIWRPRFAWVHEAVHGE</sequence>
<feature type="region of interest" description="Disordered" evidence="1">
    <location>
        <begin position="1"/>
        <end position="55"/>
    </location>
</feature>
<feature type="compositionally biased region" description="Polar residues" evidence="1">
    <location>
        <begin position="1"/>
        <end position="10"/>
    </location>
</feature>
<protein>
    <recommendedName>
        <fullName evidence="4">Glutaredoxin domain-containing protein</fullName>
    </recommendedName>
</protein>
<evidence type="ECO:0000313" key="3">
    <source>
        <dbReference type="Proteomes" id="UP000636709"/>
    </source>
</evidence>
<dbReference type="InterPro" id="IPR036249">
    <property type="entry name" value="Thioredoxin-like_sf"/>
</dbReference>
<dbReference type="PANTHER" id="PTHR45669">
    <property type="entry name" value="GLUTAREDOXIN DOMAIN-CONTAINING CYSTEINE-RICH PROTEIN CG12206-RELATED"/>
    <property type="match status" value="1"/>
</dbReference>
<proteinExistence type="predicted"/>
<dbReference type="AlphaFoldDB" id="A0A835EZ24"/>
<organism evidence="2 3">
    <name type="scientific">Digitaria exilis</name>
    <dbReference type="NCBI Taxonomy" id="1010633"/>
    <lineage>
        <taxon>Eukaryota</taxon>
        <taxon>Viridiplantae</taxon>
        <taxon>Streptophyta</taxon>
        <taxon>Embryophyta</taxon>
        <taxon>Tracheophyta</taxon>
        <taxon>Spermatophyta</taxon>
        <taxon>Magnoliopsida</taxon>
        <taxon>Liliopsida</taxon>
        <taxon>Poales</taxon>
        <taxon>Poaceae</taxon>
        <taxon>PACMAD clade</taxon>
        <taxon>Panicoideae</taxon>
        <taxon>Panicodae</taxon>
        <taxon>Paniceae</taxon>
        <taxon>Anthephorinae</taxon>
        <taxon>Digitaria</taxon>
    </lineage>
</organism>
<evidence type="ECO:0000313" key="2">
    <source>
        <dbReference type="EMBL" id="KAF8723496.1"/>
    </source>
</evidence>
<dbReference type="Gene3D" id="3.40.30.10">
    <property type="entry name" value="Glutaredoxin"/>
    <property type="match status" value="1"/>
</dbReference>
<dbReference type="PANTHER" id="PTHR45669:SF29">
    <property type="entry name" value="OS06G0226100 PROTEIN"/>
    <property type="match status" value="1"/>
</dbReference>
<feature type="compositionally biased region" description="Basic and acidic residues" evidence="1">
    <location>
        <begin position="351"/>
        <end position="368"/>
    </location>
</feature>
<dbReference type="EMBL" id="JACEFO010001666">
    <property type="protein sequence ID" value="KAF8723496.1"/>
    <property type="molecule type" value="Genomic_DNA"/>
</dbReference>
<name>A0A835EZ24_9POAL</name>
<accession>A0A835EZ24</accession>
<dbReference type="OrthoDB" id="423313at2759"/>
<keyword evidence="3" id="KW-1185">Reference proteome</keyword>
<feature type="region of interest" description="Disordered" evidence="1">
    <location>
        <begin position="258"/>
        <end position="378"/>
    </location>
</feature>
<dbReference type="PROSITE" id="PS51354">
    <property type="entry name" value="GLUTAREDOXIN_2"/>
    <property type="match status" value="1"/>
</dbReference>
<gene>
    <name evidence="2" type="ORF">HU200_021443</name>
</gene>
<dbReference type="SUPFAM" id="SSF52833">
    <property type="entry name" value="Thioredoxin-like"/>
    <property type="match status" value="1"/>
</dbReference>